<evidence type="ECO:0000259" key="5">
    <source>
        <dbReference type="SMART" id="SM00985"/>
    </source>
</evidence>
<dbReference type="PANTHER" id="PTHR10953:SF186">
    <property type="entry name" value="UBIQUITIN-LIKE MODIFIER-ACTIVATING ENZYME 6"/>
    <property type="match status" value="1"/>
</dbReference>
<dbReference type="EMBL" id="CAJOBC010005484">
    <property type="protein sequence ID" value="CAF3865234.1"/>
    <property type="molecule type" value="Genomic_DNA"/>
</dbReference>
<dbReference type="Gene3D" id="3.50.50.80">
    <property type="entry name" value="Ubiquitin-activating enzyme E1, inactive adenylation domain, subdomain 1"/>
    <property type="match status" value="1"/>
</dbReference>
<comment type="caution">
    <text evidence="6">The sequence shown here is derived from an EMBL/GenBank/DDBJ whole genome shotgun (WGS) entry which is preliminary data.</text>
</comment>
<evidence type="ECO:0000256" key="3">
    <source>
        <dbReference type="ARBA" id="ARBA00022598"/>
    </source>
</evidence>
<dbReference type="InterPro" id="IPR000011">
    <property type="entry name" value="UBQ/SUMO-activ_enz_E1-like"/>
</dbReference>
<evidence type="ECO:0000313" key="7">
    <source>
        <dbReference type="EMBL" id="CAF3865234.1"/>
    </source>
</evidence>
<dbReference type="PRINTS" id="PR01849">
    <property type="entry name" value="UBIQUITINACT"/>
</dbReference>
<feature type="region of interest" description="Disordered" evidence="4">
    <location>
        <begin position="118"/>
        <end position="154"/>
    </location>
</feature>
<evidence type="ECO:0000313" key="8">
    <source>
        <dbReference type="Proteomes" id="UP000663829"/>
    </source>
</evidence>
<proteinExistence type="inferred from homology"/>
<dbReference type="InterPro" id="IPR019572">
    <property type="entry name" value="UBA_E1_SCCH"/>
</dbReference>
<accession>A0A814NY97</accession>
<dbReference type="Pfam" id="PF10585">
    <property type="entry name" value="UBA_E1_SCCH"/>
    <property type="match status" value="1"/>
</dbReference>
<dbReference type="Pfam" id="PF09358">
    <property type="entry name" value="E1_UFD"/>
    <property type="match status" value="1"/>
</dbReference>
<comment type="similarity">
    <text evidence="2">Belongs to the ubiquitin-activating E1 family.</text>
</comment>
<dbReference type="FunFam" id="3.50.50.80:FF:000001">
    <property type="entry name" value="ubiquitin-like modifier-activating enzyme 1"/>
    <property type="match status" value="1"/>
</dbReference>
<dbReference type="InterPro" id="IPR018075">
    <property type="entry name" value="UBQ-activ_enz_E1"/>
</dbReference>
<sequence length="1290" mass="147938">MDVDSVTVPADIELLLRSYPSLQYVPDKNRVKCTWTEHEMPARLSSIENYVKGKKYQQFLKKKLDNDYLGKYKMFLEPSHKKDHERQLFCKLTWRHLNKEPHHILRHLQGKRFQRQECQANNTEYVPIGRKKKQKPTNASKEDGGTANDDDEYTDLSEDEIYIENDDPNDDLSDLYPDFRRLRANDADEATANGNDLTNDDVNVDTNKNGDDENTSYTNKNVKNKKKRKAQASEIKKPKKLAPSTKRLRGSSEIEPQEKMNKEPAMLTIKLVIFLKMTTTVNDENIIDDQLYNRQRYVLGDDAMKRLRKHHVLLYGAGGVGIEIAKNIILAGVHSLTLQDPKLTTIIDLGTQYFLNEQSIGKNRAECSVEKLRALNDYVKCIVLTECNLEEMIQINEFCRTSNIIFITADVYGIYSRCFVDCGQETFICTDKDGEQAKEVFINHISPDGVVKMPGDERHPFQDNDIVYLRELVGLEKLNNSERTVKELNHREFLIGDISNMGEYKSGGIAREVKQQIKLTYNSLAEQLHNPRILTVDGSDYWTNEIDGDVPNTVYIHILMVALSEYLQLHHQLPECNSTNSCKDAVVMMDLAQKHMKQILKNQVHDEQRFKDLFKYLIYTARGSLASLCSAMGGFVGQQVLTTLTGKFHPVKQFLYLDAYELVKEIPLEKEYEYIEKESFKPDRYHALRLCIGETLVNCLAHQRLFMVGCGAIGCELLKLFALLGVGRQQMITITDHDHIEKSNLNRQFLFHKQHLNQPKSTVAAQSAYDMNKELKIKSYTEKVGANAKEQLCTDSFISNQTIIVNALDNVEARRYMDSLCVKNQRPLLESGTMGSKGHTFIVVPFESESYSSQNDPIEKDIPYCNVKSFPANIEHCTIWAREKFDSAFHFKPSLFNNVLLESNIAKRIKDGNTIQDLPKVIKFMKRRCTSWKECLELARQKFEKYYSHKALDLLHKFPLDLKDDKGGIAKDSYWKLPKRAPKPIEFDFNNQLHYDFVIACAKLYSIIYSLSSNECSNHDIEANKAILRTVNVQKWEPRNKEIITDPTVVKPVITSSNESEVSEAEWKTAEERSGNLKAHPLPFEKDDDFQIDFISAAVNLRAQMYDLEPGDRYEIKRIAGKIVPAIGTTTATVSGLISIELIKICLKQINQNLPLSTFRNFYINIALPLFIASEPLACTIQKIGKFDVSIWSNFEIKGNSSMTIEDFIGEVKSKYDLNASMITEGNKPVYIPWDKSKASKQLKRKMNDVLTHKPDVSYSELIVLTDDSNMDVDFNETQTIPPIRYYFST</sequence>
<dbReference type="PANTHER" id="PTHR10953">
    <property type="entry name" value="UBIQUITIN-ACTIVATING ENZYME E1"/>
    <property type="match status" value="1"/>
</dbReference>
<evidence type="ECO:0000313" key="6">
    <source>
        <dbReference type="EMBL" id="CAF1100174.1"/>
    </source>
</evidence>
<dbReference type="InterPro" id="IPR008833">
    <property type="entry name" value="Surf2"/>
</dbReference>
<dbReference type="Gene3D" id="1.10.10.2660">
    <property type="entry name" value="Ubiquitin-activating enzyme E1, SCCH domain"/>
    <property type="match status" value="1"/>
</dbReference>
<comment type="pathway">
    <text evidence="1">Protein modification; protein ubiquitination.</text>
</comment>
<dbReference type="Pfam" id="PF16190">
    <property type="entry name" value="E1_FCCH"/>
    <property type="match status" value="1"/>
</dbReference>
<reference evidence="6" key="1">
    <citation type="submission" date="2021-02" db="EMBL/GenBank/DDBJ databases">
        <authorList>
            <person name="Nowell W R."/>
        </authorList>
    </citation>
    <scope>NUCLEOTIDE SEQUENCE</scope>
</reference>
<dbReference type="Gene3D" id="3.40.50.720">
    <property type="entry name" value="NAD(P)-binding Rossmann-like Domain"/>
    <property type="match status" value="1"/>
</dbReference>
<dbReference type="GO" id="GO:0019948">
    <property type="term" value="F:SUMO activating enzyme activity"/>
    <property type="evidence" value="ECO:0007669"/>
    <property type="project" value="TreeGrafter"/>
</dbReference>
<dbReference type="EMBL" id="CAJNOQ010005483">
    <property type="protein sequence ID" value="CAF1100174.1"/>
    <property type="molecule type" value="Genomic_DNA"/>
</dbReference>
<dbReference type="InterPro" id="IPR018965">
    <property type="entry name" value="Ub-activating_enz_E1_C"/>
</dbReference>
<dbReference type="SUPFAM" id="SSF69572">
    <property type="entry name" value="Activating enzymes of the ubiquitin-like proteins"/>
    <property type="match status" value="2"/>
</dbReference>
<name>A0A814NY97_9BILA</name>
<organism evidence="6 8">
    <name type="scientific">Didymodactylos carnosus</name>
    <dbReference type="NCBI Taxonomy" id="1234261"/>
    <lineage>
        <taxon>Eukaryota</taxon>
        <taxon>Metazoa</taxon>
        <taxon>Spiralia</taxon>
        <taxon>Gnathifera</taxon>
        <taxon>Rotifera</taxon>
        <taxon>Eurotatoria</taxon>
        <taxon>Bdelloidea</taxon>
        <taxon>Philodinida</taxon>
        <taxon>Philodinidae</taxon>
        <taxon>Didymodactylos</taxon>
    </lineage>
</organism>
<dbReference type="UniPathway" id="UPA00143"/>
<feature type="region of interest" description="Disordered" evidence="4">
    <location>
        <begin position="190"/>
        <end position="255"/>
    </location>
</feature>
<evidence type="ECO:0000256" key="2">
    <source>
        <dbReference type="ARBA" id="ARBA00005673"/>
    </source>
</evidence>
<dbReference type="Gene3D" id="3.10.290.60">
    <property type="entry name" value="Ubiquitin-activating enzyme E1, UFD domain"/>
    <property type="match status" value="1"/>
</dbReference>
<keyword evidence="3" id="KW-0436">Ligase</keyword>
<dbReference type="OrthoDB" id="10252231at2759"/>
<protein>
    <recommendedName>
        <fullName evidence="5">Ubiquitin-activating enzyme E1 C-terminal domain-containing protein</fullName>
    </recommendedName>
</protein>
<dbReference type="InterPro" id="IPR042449">
    <property type="entry name" value="Ub-E1_IAD_1"/>
</dbReference>
<dbReference type="InterPro" id="IPR042063">
    <property type="entry name" value="Ubi_acti_E1_SCCH"/>
</dbReference>
<dbReference type="Gene3D" id="2.40.30.180">
    <property type="entry name" value="Ubiquitin-activating enzyme E1, FCCH domain"/>
    <property type="match status" value="1"/>
</dbReference>
<keyword evidence="8" id="KW-1185">Reference proteome</keyword>
<evidence type="ECO:0000256" key="4">
    <source>
        <dbReference type="SAM" id="MobiDB-lite"/>
    </source>
</evidence>
<feature type="domain" description="Ubiquitin-activating enzyme E1 C-terminal" evidence="5">
    <location>
        <begin position="1159"/>
        <end position="1284"/>
    </location>
</feature>
<dbReference type="InterPro" id="IPR035985">
    <property type="entry name" value="Ubiquitin-activating_enz"/>
</dbReference>
<dbReference type="Proteomes" id="UP000681722">
    <property type="component" value="Unassembled WGS sequence"/>
</dbReference>
<dbReference type="Pfam" id="PF05477">
    <property type="entry name" value="SURF2"/>
    <property type="match status" value="1"/>
</dbReference>
<dbReference type="GO" id="GO:0016925">
    <property type="term" value="P:protein sumoylation"/>
    <property type="evidence" value="ECO:0007669"/>
    <property type="project" value="TreeGrafter"/>
</dbReference>
<dbReference type="Pfam" id="PF00899">
    <property type="entry name" value="ThiF"/>
    <property type="match status" value="2"/>
</dbReference>
<dbReference type="Proteomes" id="UP000663829">
    <property type="component" value="Unassembled WGS sequence"/>
</dbReference>
<dbReference type="Gene3D" id="3.40.50.12550">
    <property type="entry name" value="Ubiquitin-activating enzyme E1, inactive adenylation domain, subdomain 2"/>
    <property type="match status" value="1"/>
</dbReference>
<evidence type="ECO:0000256" key="1">
    <source>
        <dbReference type="ARBA" id="ARBA00004906"/>
    </source>
</evidence>
<dbReference type="GO" id="GO:0005737">
    <property type="term" value="C:cytoplasm"/>
    <property type="evidence" value="ECO:0007669"/>
    <property type="project" value="TreeGrafter"/>
</dbReference>
<dbReference type="NCBIfam" id="TIGR01408">
    <property type="entry name" value="Ube1"/>
    <property type="match status" value="1"/>
</dbReference>
<dbReference type="InterPro" id="IPR042302">
    <property type="entry name" value="E1_FCCH_sf"/>
</dbReference>
<dbReference type="InterPro" id="IPR045886">
    <property type="entry name" value="ThiF/MoeB/HesA"/>
</dbReference>
<dbReference type="InterPro" id="IPR032418">
    <property type="entry name" value="E1_FCCH"/>
</dbReference>
<dbReference type="SMART" id="SM00985">
    <property type="entry name" value="UBA_e1_C"/>
    <property type="match status" value="1"/>
</dbReference>
<gene>
    <name evidence="6" type="ORF">GPM918_LOCUS18705</name>
    <name evidence="7" type="ORF">SRO942_LOCUS18705</name>
</gene>
<dbReference type="InterPro" id="IPR000594">
    <property type="entry name" value="ThiF_NAD_FAD-bd"/>
</dbReference>
<dbReference type="GO" id="GO:0016567">
    <property type="term" value="P:protein ubiquitination"/>
    <property type="evidence" value="ECO:0007669"/>
    <property type="project" value="UniProtKB-UniPathway"/>
</dbReference>
<dbReference type="InterPro" id="IPR038252">
    <property type="entry name" value="UBA_E1_C_sf"/>
</dbReference>
<dbReference type="GO" id="GO:0031510">
    <property type="term" value="C:SUMO activating enzyme complex"/>
    <property type="evidence" value="ECO:0007669"/>
    <property type="project" value="TreeGrafter"/>
</dbReference>